<keyword evidence="2" id="KW-0597">Phosphoprotein</keyword>
<dbReference type="Gene3D" id="1.10.10.10">
    <property type="entry name" value="Winged helix-like DNA-binding domain superfamily/Winged helix DNA-binding domain"/>
    <property type="match status" value="1"/>
</dbReference>
<evidence type="ECO:0000313" key="6">
    <source>
        <dbReference type="Proteomes" id="UP000307087"/>
    </source>
</evidence>
<dbReference type="Gene3D" id="3.40.50.2300">
    <property type="match status" value="1"/>
</dbReference>
<dbReference type="GO" id="GO:0003677">
    <property type="term" value="F:DNA binding"/>
    <property type="evidence" value="ECO:0007669"/>
    <property type="project" value="UniProtKB-KW"/>
</dbReference>
<dbReference type="InterPro" id="IPR011006">
    <property type="entry name" value="CheY-like_superfamily"/>
</dbReference>
<feature type="modified residue" description="4-aspartylphosphate" evidence="2">
    <location>
        <position position="113"/>
    </location>
</feature>
<organism evidence="5 6">
    <name type="scientific">Nocardioides caeni</name>
    <dbReference type="NCBI Taxonomy" id="574700"/>
    <lineage>
        <taxon>Bacteria</taxon>
        <taxon>Bacillati</taxon>
        <taxon>Actinomycetota</taxon>
        <taxon>Actinomycetes</taxon>
        <taxon>Propionibacteriales</taxon>
        <taxon>Nocardioidaceae</taxon>
        <taxon>Nocardioides</taxon>
    </lineage>
</organism>
<dbReference type="GO" id="GO:0000160">
    <property type="term" value="P:phosphorelay signal transduction system"/>
    <property type="evidence" value="ECO:0007669"/>
    <property type="project" value="InterPro"/>
</dbReference>
<keyword evidence="6" id="KW-1185">Reference proteome</keyword>
<proteinExistence type="predicted"/>
<dbReference type="GO" id="GO:0006355">
    <property type="term" value="P:regulation of DNA-templated transcription"/>
    <property type="evidence" value="ECO:0007669"/>
    <property type="project" value="InterPro"/>
</dbReference>
<dbReference type="InterPro" id="IPR036388">
    <property type="entry name" value="WH-like_DNA-bd_sf"/>
</dbReference>
<feature type="compositionally biased region" description="Basic and acidic residues" evidence="3">
    <location>
        <begin position="25"/>
        <end position="41"/>
    </location>
</feature>
<dbReference type="SUPFAM" id="SSF52172">
    <property type="entry name" value="CheY-like"/>
    <property type="match status" value="1"/>
</dbReference>
<accession>A0A4S8N3Q2</accession>
<dbReference type="InterPro" id="IPR016032">
    <property type="entry name" value="Sig_transdc_resp-reg_C-effctor"/>
</dbReference>
<dbReference type="Pfam" id="PF00072">
    <property type="entry name" value="Response_reg"/>
    <property type="match status" value="1"/>
</dbReference>
<dbReference type="AlphaFoldDB" id="A0A4S8N3Q2"/>
<dbReference type="InterPro" id="IPR039420">
    <property type="entry name" value="WalR-like"/>
</dbReference>
<feature type="region of interest" description="Disordered" evidence="3">
    <location>
        <begin position="1"/>
        <end position="50"/>
    </location>
</feature>
<dbReference type="EMBL" id="STGW01000011">
    <property type="protein sequence ID" value="THV10141.1"/>
    <property type="molecule type" value="Genomic_DNA"/>
</dbReference>
<dbReference type="SMART" id="SM00448">
    <property type="entry name" value="REC"/>
    <property type="match status" value="1"/>
</dbReference>
<dbReference type="PROSITE" id="PS50110">
    <property type="entry name" value="RESPONSE_REGULATORY"/>
    <property type="match status" value="1"/>
</dbReference>
<keyword evidence="1" id="KW-0238">DNA-binding</keyword>
<name>A0A4S8N3Q2_9ACTN</name>
<evidence type="ECO:0000256" key="2">
    <source>
        <dbReference type="PROSITE-ProRule" id="PRU00169"/>
    </source>
</evidence>
<gene>
    <name evidence="5" type="ORF">E9934_15165</name>
</gene>
<evidence type="ECO:0000259" key="4">
    <source>
        <dbReference type="PROSITE" id="PS50110"/>
    </source>
</evidence>
<evidence type="ECO:0000313" key="5">
    <source>
        <dbReference type="EMBL" id="THV10141.1"/>
    </source>
</evidence>
<protein>
    <submittedName>
        <fullName evidence="5">Response regulator transcription factor</fullName>
    </submittedName>
</protein>
<sequence>MARGARIGPGAPSGVPSFGPEVAPGDERAGHGLNRGSDRLVSRTRGPRSAPPVRYRWRIAIVEDHLLQRQRTEELIIAQSGLQVVWSGETLPAFLAWLATSPPDRRPHLLILDLMVERGPSVDPDQVRELVRSGTRVLVLSAMSSAELVRKVLRAGVAGFVGKRDSEEDIVAAIWTVLGRGQWLTPELASVIAGDGDRPQLSDQEERALVLYASGLTLDAVARAIGVQRDTAKKYLARVKAKYAAVGRDVRTKIDLNQAAQRDGYLDGPLSES</sequence>
<evidence type="ECO:0000256" key="3">
    <source>
        <dbReference type="SAM" id="MobiDB-lite"/>
    </source>
</evidence>
<feature type="domain" description="Response regulatory" evidence="4">
    <location>
        <begin position="58"/>
        <end position="178"/>
    </location>
</feature>
<comment type="caution">
    <text evidence="5">The sequence shown here is derived from an EMBL/GenBank/DDBJ whole genome shotgun (WGS) entry which is preliminary data.</text>
</comment>
<dbReference type="InterPro" id="IPR001789">
    <property type="entry name" value="Sig_transdc_resp-reg_receiver"/>
</dbReference>
<dbReference type="SUPFAM" id="SSF46894">
    <property type="entry name" value="C-terminal effector domain of the bipartite response regulators"/>
    <property type="match status" value="1"/>
</dbReference>
<evidence type="ECO:0000256" key="1">
    <source>
        <dbReference type="ARBA" id="ARBA00023125"/>
    </source>
</evidence>
<reference evidence="5 6" key="1">
    <citation type="journal article" date="2009" name="Int. J. Syst. Evol. Microbiol.">
        <title>Nocardioides caeni sp. nov., isolated from wastewater.</title>
        <authorList>
            <person name="Yoon J.H."/>
            <person name="Kang S.J."/>
            <person name="Park S."/>
            <person name="Kim W."/>
            <person name="Oh T.K."/>
        </authorList>
    </citation>
    <scope>NUCLEOTIDE SEQUENCE [LARGE SCALE GENOMIC DNA]</scope>
    <source>
        <strain evidence="5 6">DSM 23134</strain>
    </source>
</reference>
<dbReference type="Proteomes" id="UP000307087">
    <property type="component" value="Unassembled WGS sequence"/>
</dbReference>
<dbReference type="PANTHER" id="PTHR43214">
    <property type="entry name" value="TWO-COMPONENT RESPONSE REGULATOR"/>
    <property type="match status" value="1"/>
</dbReference>